<dbReference type="InterPro" id="IPR008979">
    <property type="entry name" value="Galactose-bd-like_sf"/>
</dbReference>
<dbReference type="InterPro" id="IPR034058">
    <property type="entry name" value="TagA/B/C/D_pept_dom"/>
</dbReference>
<dbReference type="InterPro" id="IPR051048">
    <property type="entry name" value="Peptidase_S8/S53_subtilisin"/>
</dbReference>
<keyword evidence="2 6" id="KW-0645">Protease</keyword>
<dbReference type="PROSITE" id="PS00138">
    <property type="entry name" value="SUBTILASE_SER"/>
    <property type="match status" value="1"/>
</dbReference>
<dbReference type="AlphaFoldDB" id="A0A1I3LCL8"/>
<feature type="domain" description="Secretion system C-terminal sorting" evidence="8">
    <location>
        <begin position="601"/>
        <end position="675"/>
    </location>
</feature>
<dbReference type="CDD" id="cd04842">
    <property type="entry name" value="Peptidases_S8_Kp43_protease"/>
    <property type="match status" value="1"/>
</dbReference>
<evidence type="ECO:0000313" key="9">
    <source>
        <dbReference type="EMBL" id="SFI82504.1"/>
    </source>
</evidence>
<dbReference type="PANTHER" id="PTHR43399:SF4">
    <property type="entry name" value="CELL WALL-ASSOCIATED PROTEASE"/>
    <property type="match status" value="1"/>
</dbReference>
<evidence type="ECO:0000259" key="7">
    <source>
        <dbReference type="Pfam" id="PF00082"/>
    </source>
</evidence>
<organism evidence="9 10">
    <name type="scientific">Myroides guanonis</name>
    <dbReference type="NCBI Taxonomy" id="1150112"/>
    <lineage>
        <taxon>Bacteria</taxon>
        <taxon>Pseudomonadati</taxon>
        <taxon>Bacteroidota</taxon>
        <taxon>Flavobacteriia</taxon>
        <taxon>Flavobacteriales</taxon>
        <taxon>Flavobacteriaceae</taxon>
        <taxon>Myroides</taxon>
    </lineage>
</organism>
<protein>
    <submittedName>
        <fullName evidence="9">Por secretion system C-terminal sorting domain-containing protein</fullName>
    </submittedName>
</protein>
<dbReference type="InterPro" id="IPR023828">
    <property type="entry name" value="Peptidase_S8_Ser-AS"/>
</dbReference>
<dbReference type="Gene3D" id="2.60.120.380">
    <property type="match status" value="1"/>
</dbReference>
<dbReference type="EMBL" id="FORU01000001">
    <property type="protein sequence ID" value="SFI82504.1"/>
    <property type="molecule type" value="Genomic_DNA"/>
</dbReference>
<dbReference type="SUPFAM" id="SSF52743">
    <property type="entry name" value="Subtilisin-like"/>
    <property type="match status" value="1"/>
</dbReference>
<gene>
    <name evidence="9" type="ORF">SAMN04487893_101266</name>
</gene>
<dbReference type="OrthoDB" id="9792152at2"/>
<proteinExistence type="inferred from homology"/>
<dbReference type="PANTHER" id="PTHR43399">
    <property type="entry name" value="SUBTILISIN-RELATED"/>
    <property type="match status" value="1"/>
</dbReference>
<dbReference type="InterPro" id="IPR015500">
    <property type="entry name" value="Peptidase_S8_subtilisin-rel"/>
</dbReference>
<evidence type="ECO:0000256" key="2">
    <source>
        <dbReference type="ARBA" id="ARBA00022670"/>
    </source>
</evidence>
<dbReference type="PROSITE" id="PS00137">
    <property type="entry name" value="SUBTILASE_HIS"/>
    <property type="match status" value="1"/>
</dbReference>
<dbReference type="SUPFAM" id="SSF49785">
    <property type="entry name" value="Galactose-binding domain-like"/>
    <property type="match status" value="1"/>
</dbReference>
<keyword evidence="5 6" id="KW-0720">Serine protease</keyword>
<keyword evidence="10" id="KW-1185">Reference proteome</keyword>
<evidence type="ECO:0000256" key="5">
    <source>
        <dbReference type="ARBA" id="ARBA00022825"/>
    </source>
</evidence>
<feature type="active site" description="Charge relay system" evidence="6">
    <location>
        <position position="175"/>
    </location>
</feature>
<dbReference type="Gene3D" id="3.40.50.200">
    <property type="entry name" value="Peptidase S8/S53 domain"/>
    <property type="match status" value="1"/>
</dbReference>
<evidence type="ECO:0000256" key="4">
    <source>
        <dbReference type="ARBA" id="ARBA00022801"/>
    </source>
</evidence>
<dbReference type="PROSITE" id="PS51892">
    <property type="entry name" value="SUBTILASE"/>
    <property type="match status" value="1"/>
</dbReference>
<evidence type="ECO:0000256" key="3">
    <source>
        <dbReference type="ARBA" id="ARBA00022729"/>
    </source>
</evidence>
<dbReference type="InterPro" id="IPR000209">
    <property type="entry name" value="Peptidase_S8/S53_dom"/>
</dbReference>
<dbReference type="InterPro" id="IPR026444">
    <property type="entry name" value="Secre_tail"/>
</dbReference>
<dbReference type="InterPro" id="IPR036852">
    <property type="entry name" value="Peptidase_S8/S53_dom_sf"/>
</dbReference>
<reference evidence="10" key="1">
    <citation type="submission" date="2016-10" db="EMBL/GenBank/DDBJ databases">
        <authorList>
            <person name="Varghese N."/>
            <person name="Submissions S."/>
        </authorList>
    </citation>
    <scope>NUCLEOTIDE SEQUENCE [LARGE SCALE GENOMIC DNA]</scope>
    <source>
        <strain evidence="10">DSM 26542</strain>
    </source>
</reference>
<dbReference type="Pfam" id="PF00082">
    <property type="entry name" value="Peptidase_S8"/>
    <property type="match status" value="1"/>
</dbReference>
<evidence type="ECO:0000313" key="10">
    <source>
        <dbReference type="Proteomes" id="UP000243887"/>
    </source>
</evidence>
<comment type="similarity">
    <text evidence="1 6">Belongs to the peptidase S8 family.</text>
</comment>
<dbReference type="NCBIfam" id="TIGR04183">
    <property type="entry name" value="Por_Secre_tail"/>
    <property type="match status" value="1"/>
</dbReference>
<name>A0A1I3LCL8_9FLAO</name>
<dbReference type="PRINTS" id="PR00723">
    <property type="entry name" value="SUBTILISIN"/>
</dbReference>
<evidence type="ECO:0000256" key="6">
    <source>
        <dbReference type="PROSITE-ProRule" id="PRU01240"/>
    </source>
</evidence>
<dbReference type="STRING" id="1150112.SAMN04487893_101266"/>
<sequence length="677" mass="74615">MKTQTKILITLCFSAYSTMIAQNVVIREKITKTYNLVNSKKSIIEFQKREETSRLKAFRTAESQNIPTSGITEGGNYFELQGIDNRGTLIYYTTRNSGSRATARVNDISTGGILGLKLDGDNMVVGVWDGRPALDTHIEFIDNQGNSRVILKNAIPSLENKNSNWLAEFEESRFHGTHVTGTIAAQGTTLKAKGIAPKAEIWAYDWRNDISEMSVAAQEGLLVSNHSYGIAAIDNQGQPLVPDYYFGTYFGDAISIDSITNKYKYYQPVIAAGNDRSYYSLINPSKKGNDLLLGSSLSKNSIVVAAVSEVNNYVDASSVTMSSFSSYGPTNDFRIKPDISAKGVNVYSTSYSNPVLPNTISSEPKNNSYNSVSGTSMASPAVSGVVALWQQWGVENNTDGLPFKSATIRAIMSHTADEVGNAPGPDHRFGWGLINAKKGVETMIASKENSVLLEENTLSNGVVYTKKFILNESGDKLIATIAWTDVEAKYNNNFFDDSQVFPTLINDLDIVITKGDGTEFFPWRLNPDFNDIRAEKGVNDVDNIEKVEIENADSGEYTITVSHKGSLVNMSQEFTLVVSSEKSNNLDIEETKIEDTLPIKIWPNPMNDVLNVEIPANYLNSNLDYRIYDITGKMIIKGTESSANSFQVYVGDLSKGVYIIEIKKEGLKTVIEKIIKK</sequence>
<keyword evidence="4 6" id="KW-0378">Hydrolase</keyword>
<dbReference type="GO" id="GO:0004252">
    <property type="term" value="F:serine-type endopeptidase activity"/>
    <property type="evidence" value="ECO:0007669"/>
    <property type="project" value="UniProtKB-UniRule"/>
</dbReference>
<dbReference type="InterPro" id="IPR022398">
    <property type="entry name" value="Peptidase_S8_His-AS"/>
</dbReference>
<dbReference type="RefSeq" id="WP_090677641.1">
    <property type="nucleotide sequence ID" value="NZ_FORU01000001.1"/>
</dbReference>
<evidence type="ECO:0000259" key="8">
    <source>
        <dbReference type="Pfam" id="PF18962"/>
    </source>
</evidence>
<accession>A0A1I3LCL8</accession>
<dbReference type="GO" id="GO:0006508">
    <property type="term" value="P:proteolysis"/>
    <property type="evidence" value="ECO:0007669"/>
    <property type="project" value="UniProtKB-KW"/>
</dbReference>
<feature type="active site" description="Charge relay system" evidence="6">
    <location>
        <position position="376"/>
    </location>
</feature>
<evidence type="ECO:0000256" key="1">
    <source>
        <dbReference type="ARBA" id="ARBA00011073"/>
    </source>
</evidence>
<keyword evidence="3" id="KW-0732">Signal</keyword>
<feature type="active site" description="Charge relay system" evidence="6">
    <location>
        <position position="129"/>
    </location>
</feature>
<dbReference type="Proteomes" id="UP000243887">
    <property type="component" value="Unassembled WGS sequence"/>
</dbReference>
<feature type="domain" description="Peptidase S8/S53" evidence="7">
    <location>
        <begin position="159"/>
        <end position="432"/>
    </location>
</feature>
<dbReference type="Pfam" id="PF18962">
    <property type="entry name" value="Por_Secre_tail"/>
    <property type="match status" value="1"/>
</dbReference>